<keyword evidence="7" id="KW-1185">Reference proteome</keyword>
<evidence type="ECO:0000256" key="1">
    <source>
        <dbReference type="ARBA" id="ARBA00023015"/>
    </source>
</evidence>
<dbReference type="PANTHER" id="PTHR47506">
    <property type="entry name" value="TRANSCRIPTIONAL REGULATORY PROTEIN"/>
    <property type="match status" value="1"/>
</dbReference>
<accession>A0A0A5GC57</accession>
<protein>
    <submittedName>
        <fullName evidence="6">TetR family transcriptional regulator</fullName>
    </submittedName>
</protein>
<keyword evidence="3" id="KW-0804">Transcription</keyword>
<keyword evidence="1" id="KW-0805">Transcription regulation</keyword>
<dbReference type="PROSITE" id="PS50977">
    <property type="entry name" value="HTH_TETR_2"/>
    <property type="match status" value="1"/>
</dbReference>
<dbReference type="STRING" id="1385511.GCA_000425225_01103"/>
<dbReference type="AlphaFoldDB" id="A0A0A5GC57"/>
<dbReference type="GO" id="GO:0003677">
    <property type="term" value="F:DNA binding"/>
    <property type="evidence" value="ECO:0007669"/>
    <property type="project" value="UniProtKB-UniRule"/>
</dbReference>
<dbReference type="SUPFAM" id="SSF48498">
    <property type="entry name" value="Tetracyclin repressor-like, C-terminal domain"/>
    <property type="match status" value="1"/>
</dbReference>
<dbReference type="eggNOG" id="COG1309">
    <property type="taxonomic scope" value="Bacteria"/>
</dbReference>
<dbReference type="Proteomes" id="UP000030403">
    <property type="component" value="Unassembled WGS sequence"/>
</dbReference>
<keyword evidence="2 4" id="KW-0238">DNA-binding</keyword>
<evidence type="ECO:0000256" key="3">
    <source>
        <dbReference type="ARBA" id="ARBA00023163"/>
    </source>
</evidence>
<evidence type="ECO:0000259" key="5">
    <source>
        <dbReference type="PROSITE" id="PS50977"/>
    </source>
</evidence>
<proteinExistence type="predicted"/>
<dbReference type="EMBL" id="AVPF01000005">
    <property type="protein sequence ID" value="KGX90771.1"/>
    <property type="molecule type" value="Genomic_DNA"/>
</dbReference>
<name>A0A0A5GC57_9BACI</name>
<sequence length="192" mass="22144">MTDNSTWQTILNNTEILIKEKGCQKTTLKDIMERTELTKGGIYHYVKSKNELFAKLLTSKLEQVNQRFYEAAQNPAEEKLHSPLYQTTETFTFNSDSVSNEIILYLLSHRHDPSVAQLLEQHHKTVLEQSKEWIRYGQEHGAIPSNIDATNVSQLFLLIGYGLNVHHAITSDELGITQDKLFDYMFNMLSHD</sequence>
<gene>
    <name evidence="6" type="ORF">N783_18285</name>
</gene>
<dbReference type="PANTHER" id="PTHR47506:SF6">
    <property type="entry name" value="HTH-TYPE TRANSCRIPTIONAL REPRESSOR NEMR"/>
    <property type="match status" value="1"/>
</dbReference>
<evidence type="ECO:0000313" key="7">
    <source>
        <dbReference type="Proteomes" id="UP000030403"/>
    </source>
</evidence>
<dbReference type="Pfam" id="PF00440">
    <property type="entry name" value="TetR_N"/>
    <property type="match status" value="1"/>
</dbReference>
<evidence type="ECO:0000256" key="2">
    <source>
        <dbReference type="ARBA" id="ARBA00023125"/>
    </source>
</evidence>
<reference evidence="6 7" key="1">
    <citation type="submission" date="2013-08" db="EMBL/GenBank/DDBJ databases">
        <authorList>
            <person name="Huang J."/>
            <person name="Wang G."/>
        </authorList>
    </citation>
    <scope>NUCLEOTIDE SEQUENCE [LARGE SCALE GENOMIC DNA]</scope>
    <source>
        <strain evidence="6 7">BH030004</strain>
    </source>
</reference>
<dbReference type="InterPro" id="IPR036271">
    <property type="entry name" value="Tet_transcr_reg_TetR-rel_C_sf"/>
</dbReference>
<dbReference type="Gene3D" id="1.10.357.10">
    <property type="entry name" value="Tetracycline Repressor, domain 2"/>
    <property type="match status" value="1"/>
</dbReference>
<comment type="caution">
    <text evidence="6">The sequence shown here is derived from an EMBL/GenBank/DDBJ whole genome shotgun (WGS) entry which is preliminary data.</text>
</comment>
<feature type="domain" description="HTH tetR-type" evidence="5">
    <location>
        <begin position="4"/>
        <end position="64"/>
    </location>
</feature>
<dbReference type="RefSeq" id="WP_051254995.1">
    <property type="nucleotide sequence ID" value="NZ_AULJ01000012.1"/>
</dbReference>
<dbReference type="InterPro" id="IPR001647">
    <property type="entry name" value="HTH_TetR"/>
</dbReference>
<evidence type="ECO:0000256" key="4">
    <source>
        <dbReference type="PROSITE-ProRule" id="PRU00335"/>
    </source>
</evidence>
<dbReference type="Gene3D" id="1.10.10.60">
    <property type="entry name" value="Homeodomain-like"/>
    <property type="match status" value="1"/>
</dbReference>
<evidence type="ECO:0000313" key="6">
    <source>
        <dbReference type="EMBL" id="KGX90771.1"/>
    </source>
</evidence>
<organism evidence="6 7">
    <name type="scientific">Pontibacillus marinus BH030004 = DSM 16465</name>
    <dbReference type="NCBI Taxonomy" id="1385511"/>
    <lineage>
        <taxon>Bacteria</taxon>
        <taxon>Bacillati</taxon>
        <taxon>Bacillota</taxon>
        <taxon>Bacilli</taxon>
        <taxon>Bacillales</taxon>
        <taxon>Bacillaceae</taxon>
        <taxon>Pontibacillus</taxon>
    </lineage>
</organism>
<feature type="DNA-binding region" description="H-T-H motif" evidence="4">
    <location>
        <begin position="27"/>
        <end position="46"/>
    </location>
</feature>
<dbReference type="SUPFAM" id="SSF46689">
    <property type="entry name" value="Homeodomain-like"/>
    <property type="match status" value="1"/>
</dbReference>
<dbReference type="InterPro" id="IPR009057">
    <property type="entry name" value="Homeodomain-like_sf"/>
</dbReference>